<accession>A0ABY8H632</accession>
<dbReference type="InterPro" id="IPR011055">
    <property type="entry name" value="Dup_hybrid_motif"/>
</dbReference>
<keyword evidence="5" id="KW-1185">Reference proteome</keyword>
<organism evidence="4 5">
    <name type="scientific">Citricoccus muralis</name>
    <dbReference type="NCBI Taxonomy" id="169134"/>
    <lineage>
        <taxon>Bacteria</taxon>
        <taxon>Bacillati</taxon>
        <taxon>Actinomycetota</taxon>
        <taxon>Actinomycetes</taxon>
        <taxon>Micrococcales</taxon>
        <taxon>Micrococcaceae</taxon>
        <taxon>Citricoccus</taxon>
    </lineage>
</organism>
<sequence length="277" mass="28333">MSEIRPVRRSIRRLAFTSAAVCATGLSVLTAGLVAQPENLDVERTSVTAQESDSIAERESFVIEGGTVEASGSGSDVADTAVAAEAAASDEEATTEAGAPTVEELGLRSASTAVEAVMAGGELELPGDLRLAHPVNANRISSPYGMRSNPTGYGYQFHIGQDYPVPTGTPVQASGDGTVTFAGWHVTGGWRVEIDHGNGVTTAYSHNSQLHVSVGQAVSAGETLAAAGSTGNSTGPHVHLEIVVDGETVDPALYLPPLSRGTATDSSDSDVQTASTN</sequence>
<gene>
    <name evidence="4" type="ORF">P8192_12095</name>
</gene>
<feature type="region of interest" description="Disordered" evidence="2">
    <location>
        <begin position="256"/>
        <end position="277"/>
    </location>
</feature>
<protein>
    <submittedName>
        <fullName evidence="4">M23 family metallopeptidase</fullName>
        <ecNumber evidence="4">3.4.24.-</ecNumber>
    </submittedName>
</protein>
<dbReference type="CDD" id="cd12797">
    <property type="entry name" value="M23_peptidase"/>
    <property type="match status" value="1"/>
</dbReference>
<dbReference type="GO" id="GO:0016787">
    <property type="term" value="F:hydrolase activity"/>
    <property type="evidence" value="ECO:0007669"/>
    <property type="project" value="UniProtKB-KW"/>
</dbReference>
<dbReference type="EC" id="3.4.24.-" evidence="4"/>
<dbReference type="EMBL" id="CP121252">
    <property type="protein sequence ID" value="WFP16123.1"/>
    <property type="molecule type" value="Genomic_DNA"/>
</dbReference>
<evidence type="ECO:0000259" key="3">
    <source>
        <dbReference type="Pfam" id="PF01551"/>
    </source>
</evidence>
<reference evidence="4 5" key="1">
    <citation type="submission" date="2023-04" db="EMBL/GenBank/DDBJ databases">
        <title>Funneling lignin-derived compounds into biodiesel using alkali-halophilic Citricoccus sp. P2.</title>
        <authorList>
            <person name="Luo C.-B."/>
        </authorList>
    </citation>
    <scope>NUCLEOTIDE SEQUENCE [LARGE SCALE GENOMIC DNA]</scope>
    <source>
        <strain evidence="4 5">P2</strain>
    </source>
</reference>
<evidence type="ECO:0000313" key="4">
    <source>
        <dbReference type="EMBL" id="WFP16123.1"/>
    </source>
</evidence>
<evidence type="ECO:0000256" key="1">
    <source>
        <dbReference type="ARBA" id="ARBA00022729"/>
    </source>
</evidence>
<dbReference type="SUPFAM" id="SSF51261">
    <property type="entry name" value="Duplicated hybrid motif"/>
    <property type="match status" value="1"/>
</dbReference>
<proteinExistence type="predicted"/>
<evidence type="ECO:0000256" key="2">
    <source>
        <dbReference type="SAM" id="MobiDB-lite"/>
    </source>
</evidence>
<evidence type="ECO:0000313" key="5">
    <source>
        <dbReference type="Proteomes" id="UP001219037"/>
    </source>
</evidence>
<feature type="compositionally biased region" description="Polar residues" evidence="2">
    <location>
        <begin position="261"/>
        <end position="277"/>
    </location>
</feature>
<dbReference type="Proteomes" id="UP001219037">
    <property type="component" value="Chromosome"/>
</dbReference>
<dbReference type="InterPro" id="IPR050570">
    <property type="entry name" value="Cell_wall_metabolism_enzyme"/>
</dbReference>
<dbReference type="RefSeq" id="WP_278157284.1">
    <property type="nucleotide sequence ID" value="NZ_CP121252.1"/>
</dbReference>
<keyword evidence="1" id="KW-0732">Signal</keyword>
<name>A0ABY8H632_9MICC</name>
<dbReference type="Pfam" id="PF01551">
    <property type="entry name" value="Peptidase_M23"/>
    <property type="match status" value="1"/>
</dbReference>
<dbReference type="InterPro" id="IPR016047">
    <property type="entry name" value="M23ase_b-sheet_dom"/>
</dbReference>
<feature type="domain" description="M23ase beta-sheet core" evidence="3">
    <location>
        <begin position="157"/>
        <end position="251"/>
    </location>
</feature>
<dbReference type="Gene3D" id="2.70.70.10">
    <property type="entry name" value="Glucose Permease (Domain IIA)"/>
    <property type="match status" value="1"/>
</dbReference>
<keyword evidence="4" id="KW-0378">Hydrolase</keyword>
<dbReference type="PANTHER" id="PTHR21666">
    <property type="entry name" value="PEPTIDASE-RELATED"/>
    <property type="match status" value="1"/>
</dbReference>
<dbReference type="PANTHER" id="PTHR21666:SF289">
    <property type="entry name" value="L-ALA--D-GLU ENDOPEPTIDASE"/>
    <property type="match status" value="1"/>
</dbReference>